<evidence type="ECO:0000256" key="8">
    <source>
        <dbReference type="ARBA" id="ARBA00047417"/>
    </source>
</evidence>
<keyword evidence="5 9" id="KW-0378">Hydrolase</keyword>
<evidence type="ECO:0000256" key="9">
    <source>
        <dbReference type="RuleBase" id="RU368036"/>
    </source>
</evidence>
<dbReference type="Proteomes" id="UP000706039">
    <property type="component" value="Unassembled WGS sequence"/>
</dbReference>
<evidence type="ECO:0000256" key="7">
    <source>
        <dbReference type="ARBA" id="ARBA00023315"/>
    </source>
</evidence>
<dbReference type="PROSITE" id="PS51257">
    <property type="entry name" value="PROKAR_LIPOPROTEIN"/>
    <property type="match status" value="1"/>
</dbReference>
<reference evidence="12 13" key="1">
    <citation type="submission" date="2021-08" db="EMBL/GenBank/DDBJ databases">
        <authorList>
            <person name="Tuo L."/>
        </authorList>
    </citation>
    <scope>NUCLEOTIDE SEQUENCE [LARGE SCALE GENOMIC DNA]</scope>
    <source>
        <strain evidence="12 13">JCM 31229</strain>
    </source>
</reference>
<dbReference type="InterPro" id="IPR000101">
    <property type="entry name" value="GGT_peptidase"/>
</dbReference>
<evidence type="ECO:0000256" key="11">
    <source>
        <dbReference type="SAM" id="SignalP"/>
    </source>
</evidence>
<evidence type="ECO:0000256" key="3">
    <source>
        <dbReference type="ARBA" id="ARBA00009381"/>
    </source>
</evidence>
<organism evidence="12 13">
    <name type="scientific">Sphingomonas colocasiae</name>
    <dbReference type="NCBI Taxonomy" id="1848973"/>
    <lineage>
        <taxon>Bacteria</taxon>
        <taxon>Pseudomonadati</taxon>
        <taxon>Pseudomonadota</taxon>
        <taxon>Alphaproteobacteria</taxon>
        <taxon>Sphingomonadales</taxon>
        <taxon>Sphingomonadaceae</taxon>
        <taxon>Sphingomonas</taxon>
    </lineage>
</organism>
<evidence type="ECO:0000256" key="2">
    <source>
        <dbReference type="ARBA" id="ARBA00001089"/>
    </source>
</evidence>
<dbReference type="Pfam" id="PF01019">
    <property type="entry name" value="G_glu_transpept"/>
    <property type="match status" value="1"/>
</dbReference>
<dbReference type="InterPro" id="IPR029055">
    <property type="entry name" value="Ntn_hydrolases_N"/>
</dbReference>
<dbReference type="NCBIfam" id="TIGR00066">
    <property type="entry name" value="g_glut_trans"/>
    <property type="match status" value="1"/>
</dbReference>
<dbReference type="RefSeq" id="WP_222991326.1">
    <property type="nucleotide sequence ID" value="NZ_JAINVV010000008.1"/>
</dbReference>
<proteinExistence type="inferred from homology"/>
<protein>
    <recommendedName>
        <fullName evidence="9">Glutathione hydrolase proenzyme</fullName>
        <ecNumber evidence="9">2.3.2.2</ecNumber>
        <ecNumber evidence="9">3.4.19.13</ecNumber>
    </recommendedName>
    <component>
        <recommendedName>
            <fullName evidence="9">Glutathione hydrolase large chain</fullName>
        </recommendedName>
    </component>
    <component>
        <recommendedName>
            <fullName evidence="9">Glutathione hydrolase small chain</fullName>
        </recommendedName>
    </component>
</protein>
<keyword evidence="7 9" id="KW-0012">Acyltransferase</keyword>
<dbReference type="EC" id="2.3.2.2" evidence="9"/>
<dbReference type="SUPFAM" id="SSF56235">
    <property type="entry name" value="N-terminal nucleophile aminohydrolases (Ntn hydrolases)"/>
    <property type="match status" value="1"/>
</dbReference>
<sequence>MKWPVSLLALLALAGCATSEPNPPAASTAPATTAPANRQILAATAHPMATEAALAVLRRGGSAVDAAIAAQAMLSLVEPQSSGLGGGAFMTYFSAKDGRVTVYNGRETAPMGASPRMFLGADGKPINRGAAMTGGIATGVPGVVRMLKLAHDEQGKLPWNSLFADAERAADQGFPVSPRLGRFAQGGRYAQASQPDVVAYFTKPDGSRYQTGDTLKNPAYADFLRRLASQGPDALYAGRTAAAIVAKTTSGSLPGTMTLKDIAAYRPIKAEPLCGPYRMILVCVPPPPSSGVGLLQLLAILERTDIAGRGPADPQSWYLFAEASRVMYADRDAWVGDVADVPVKGLLDPAYVASRAALIGPRAGPPPAAGTPPGATAPKRDATVEPGGTSHFVIVDTWGNAVSMTTTVESIFGSGRMVDGFFLNNQMTDFSFIPEGPNAVGPGKRPRSSMTPAILLDGKGHLAGAIGSPGGNSILAYVGKATLGALGWKLPMADAIALPNIVARGPNFNAEADKFAPGVVDGLFARGIDVRGASGEESGLHGFLVTPNGYVGGADPRRDGNSVTEAVQ</sequence>
<comment type="catalytic activity">
    <reaction evidence="1 9">
        <text>an S-substituted glutathione + H2O = an S-substituted L-cysteinylglycine + L-glutamate</text>
        <dbReference type="Rhea" id="RHEA:59468"/>
        <dbReference type="ChEBI" id="CHEBI:15377"/>
        <dbReference type="ChEBI" id="CHEBI:29985"/>
        <dbReference type="ChEBI" id="CHEBI:90779"/>
        <dbReference type="ChEBI" id="CHEBI:143103"/>
        <dbReference type="EC" id="3.4.19.13"/>
    </reaction>
</comment>
<evidence type="ECO:0000256" key="4">
    <source>
        <dbReference type="ARBA" id="ARBA00022679"/>
    </source>
</evidence>
<dbReference type="Gene3D" id="1.10.246.130">
    <property type="match status" value="1"/>
</dbReference>
<dbReference type="InterPro" id="IPR043138">
    <property type="entry name" value="GGT_lsub"/>
</dbReference>
<evidence type="ECO:0000256" key="6">
    <source>
        <dbReference type="ARBA" id="ARBA00023145"/>
    </source>
</evidence>
<evidence type="ECO:0000256" key="5">
    <source>
        <dbReference type="ARBA" id="ARBA00022801"/>
    </source>
</evidence>
<feature type="region of interest" description="Disordered" evidence="10">
    <location>
        <begin position="362"/>
        <end position="382"/>
    </location>
</feature>
<evidence type="ECO:0000313" key="13">
    <source>
        <dbReference type="Proteomes" id="UP000706039"/>
    </source>
</evidence>
<keyword evidence="9" id="KW-0317">Glutathione biosynthesis</keyword>
<dbReference type="EMBL" id="JAINVV010000008">
    <property type="protein sequence ID" value="MBY8824249.1"/>
    <property type="molecule type" value="Genomic_DNA"/>
</dbReference>
<accession>A0ABS7PW81</accession>
<evidence type="ECO:0000256" key="1">
    <source>
        <dbReference type="ARBA" id="ARBA00001049"/>
    </source>
</evidence>
<dbReference type="PRINTS" id="PR01210">
    <property type="entry name" value="GGTRANSPTASE"/>
</dbReference>
<dbReference type="PANTHER" id="PTHR43199">
    <property type="entry name" value="GLUTATHIONE HYDROLASE"/>
    <property type="match status" value="1"/>
</dbReference>
<feature type="chain" id="PRO_5047095232" description="Glutathione hydrolase proenzyme" evidence="11">
    <location>
        <begin position="20"/>
        <end position="568"/>
    </location>
</feature>
<dbReference type="Gene3D" id="3.60.20.40">
    <property type="match status" value="1"/>
</dbReference>
<evidence type="ECO:0000313" key="12">
    <source>
        <dbReference type="EMBL" id="MBY8824249.1"/>
    </source>
</evidence>
<comment type="similarity">
    <text evidence="3 9">Belongs to the gamma-glutamyltransferase family.</text>
</comment>
<keyword evidence="4 9" id="KW-0808">Transferase</keyword>
<dbReference type="PANTHER" id="PTHR43199:SF1">
    <property type="entry name" value="GLUTATHIONE HYDROLASE PROENZYME"/>
    <property type="match status" value="1"/>
</dbReference>
<name>A0ABS7PW81_9SPHN</name>
<dbReference type="EC" id="3.4.19.13" evidence="9"/>
<dbReference type="InterPro" id="IPR043137">
    <property type="entry name" value="GGT_ssub_C"/>
</dbReference>
<comment type="PTM">
    <text evidence="9">Cleaved by autocatalysis into a large and a small subunit.</text>
</comment>
<keyword evidence="6 9" id="KW-0865">Zymogen</keyword>
<evidence type="ECO:0000256" key="10">
    <source>
        <dbReference type="SAM" id="MobiDB-lite"/>
    </source>
</evidence>
<comment type="subunit">
    <text evidence="9">This enzyme consists of two polypeptide chains, which are synthesized in precursor form from a single polypeptide.</text>
</comment>
<dbReference type="GO" id="GO:0103068">
    <property type="term" value="F:leukotriene C4 gamma-glutamyl transferase activity"/>
    <property type="evidence" value="ECO:0007669"/>
    <property type="project" value="UniProtKB-EC"/>
</dbReference>
<comment type="catalytic activity">
    <reaction evidence="2 9">
        <text>glutathione + H2O = L-cysteinylglycine + L-glutamate</text>
        <dbReference type="Rhea" id="RHEA:28807"/>
        <dbReference type="ChEBI" id="CHEBI:15377"/>
        <dbReference type="ChEBI" id="CHEBI:29985"/>
        <dbReference type="ChEBI" id="CHEBI:57925"/>
        <dbReference type="ChEBI" id="CHEBI:61694"/>
        <dbReference type="EC" id="3.4.19.13"/>
    </reaction>
</comment>
<gene>
    <name evidence="12" type="primary">ggt</name>
    <name evidence="12" type="ORF">K7G82_18230</name>
</gene>
<keyword evidence="11" id="KW-0732">Signal</keyword>
<comment type="caution">
    <text evidence="12">The sequence shown here is derived from an EMBL/GenBank/DDBJ whole genome shotgun (WGS) entry which is preliminary data.</text>
</comment>
<comment type="catalytic activity">
    <reaction evidence="8 9">
        <text>an N-terminal (5-L-glutamyl)-[peptide] + an alpha-amino acid = 5-L-glutamyl amino acid + an N-terminal L-alpha-aminoacyl-[peptide]</text>
        <dbReference type="Rhea" id="RHEA:23904"/>
        <dbReference type="Rhea" id="RHEA-COMP:9780"/>
        <dbReference type="Rhea" id="RHEA-COMP:9795"/>
        <dbReference type="ChEBI" id="CHEBI:77644"/>
        <dbReference type="ChEBI" id="CHEBI:78597"/>
        <dbReference type="ChEBI" id="CHEBI:78599"/>
        <dbReference type="ChEBI" id="CHEBI:78608"/>
        <dbReference type="EC" id="2.3.2.2"/>
    </reaction>
</comment>
<comment type="pathway">
    <text evidence="9">Sulfur metabolism; glutathione metabolism.</text>
</comment>
<dbReference type="InterPro" id="IPR051792">
    <property type="entry name" value="GGT_bact"/>
</dbReference>
<feature type="signal peptide" evidence="11">
    <location>
        <begin position="1"/>
        <end position="19"/>
    </location>
</feature>
<keyword evidence="13" id="KW-1185">Reference proteome</keyword>